<gene>
    <name evidence="1" type="ORF">RBSWK_02935</name>
</gene>
<reference evidence="1 2" key="1">
    <citation type="journal article" date="2013" name="Mar. Genomics">
        <title>Expression of sulfatases in Rhodopirellula baltica and the diversity of sulfatases in the genus Rhodopirellula.</title>
        <authorList>
            <person name="Wegner C.E."/>
            <person name="Richter-Heitmann T."/>
            <person name="Klindworth A."/>
            <person name="Klockow C."/>
            <person name="Richter M."/>
            <person name="Achstetter T."/>
            <person name="Glockner F.O."/>
            <person name="Harder J."/>
        </authorList>
    </citation>
    <scope>NUCLEOTIDE SEQUENCE [LARGE SCALE GENOMIC DNA]</scope>
    <source>
        <strain evidence="1 2">SWK14</strain>
    </source>
</reference>
<comment type="caution">
    <text evidence="1">The sequence shown here is derived from an EMBL/GenBank/DDBJ whole genome shotgun (WGS) entry which is preliminary data.</text>
</comment>
<sequence>MAASARRAFERRDVIGLTSESLGVVMTRSASDAEPSLAMR</sequence>
<protein>
    <submittedName>
        <fullName evidence="1">Uncharacterized protein</fullName>
    </submittedName>
</protein>
<organism evidence="1 2">
    <name type="scientific">Rhodopirellula baltica SWK14</name>
    <dbReference type="NCBI Taxonomy" id="993516"/>
    <lineage>
        <taxon>Bacteria</taxon>
        <taxon>Pseudomonadati</taxon>
        <taxon>Planctomycetota</taxon>
        <taxon>Planctomycetia</taxon>
        <taxon>Pirellulales</taxon>
        <taxon>Pirellulaceae</taxon>
        <taxon>Rhodopirellula</taxon>
    </lineage>
</organism>
<accession>L7CFS2</accession>
<dbReference type="AlphaFoldDB" id="L7CFS2"/>
<evidence type="ECO:0000313" key="1">
    <source>
        <dbReference type="EMBL" id="ELP33089.1"/>
    </source>
</evidence>
<evidence type="ECO:0000313" key="2">
    <source>
        <dbReference type="Proteomes" id="UP000010959"/>
    </source>
</evidence>
<dbReference type="Proteomes" id="UP000010959">
    <property type="component" value="Unassembled WGS sequence"/>
</dbReference>
<dbReference type="EMBL" id="AMWG01000075">
    <property type="protein sequence ID" value="ELP33089.1"/>
    <property type="molecule type" value="Genomic_DNA"/>
</dbReference>
<name>L7CFS2_RHOBT</name>
<proteinExistence type="predicted"/>